<organism evidence="1 2">
    <name type="scientific">Pluteus cervinus</name>
    <dbReference type="NCBI Taxonomy" id="181527"/>
    <lineage>
        <taxon>Eukaryota</taxon>
        <taxon>Fungi</taxon>
        <taxon>Dikarya</taxon>
        <taxon>Basidiomycota</taxon>
        <taxon>Agaricomycotina</taxon>
        <taxon>Agaricomycetes</taxon>
        <taxon>Agaricomycetidae</taxon>
        <taxon>Agaricales</taxon>
        <taxon>Pluteineae</taxon>
        <taxon>Pluteaceae</taxon>
        <taxon>Pluteus</taxon>
    </lineage>
</organism>
<proteinExistence type="predicted"/>
<reference evidence="1 2" key="1">
    <citation type="journal article" date="2019" name="Nat. Ecol. Evol.">
        <title>Megaphylogeny resolves global patterns of mushroom evolution.</title>
        <authorList>
            <person name="Varga T."/>
            <person name="Krizsan K."/>
            <person name="Foldi C."/>
            <person name="Dima B."/>
            <person name="Sanchez-Garcia M."/>
            <person name="Sanchez-Ramirez S."/>
            <person name="Szollosi G.J."/>
            <person name="Szarkandi J.G."/>
            <person name="Papp V."/>
            <person name="Albert L."/>
            <person name="Andreopoulos W."/>
            <person name="Angelini C."/>
            <person name="Antonin V."/>
            <person name="Barry K.W."/>
            <person name="Bougher N.L."/>
            <person name="Buchanan P."/>
            <person name="Buyck B."/>
            <person name="Bense V."/>
            <person name="Catcheside P."/>
            <person name="Chovatia M."/>
            <person name="Cooper J."/>
            <person name="Damon W."/>
            <person name="Desjardin D."/>
            <person name="Finy P."/>
            <person name="Geml J."/>
            <person name="Haridas S."/>
            <person name="Hughes K."/>
            <person name="Justo A."/>
            <person name="Karasinski D."/>
            <person name="Kautmanova I."/>
            <person name="Kiss B."/>
            <person name="Kocsube S."/>
            <person name="Kotiranta H."/>
            <person name="LaButti K.M."/>
            <person name="Lechner B.E."/>
            <person name="Liimatainen K."/>
            <person name="Lipzen A."/>
            <person name="Lukacs Z."/>
            <person name="Mihaltcheva S."/>
            <person name="Morgado L.N."/>
            <person name="Niskanen T."/>
            <person name="Noordeloos M.E."/>
            <person name="Ohm R.A."/>
            <person name="Ortiz-Santana B."/>
            <person name="Ovrebo C."/>
            <person name="Racz N."/>
            <person name="Riley R."/>
            <person name="Savchenko A."/>
            <person name="Shiryaev A."/>
            <person name="Soop K."/>
            <person name="Spirin V."/>
            <person name="Szebenyi C."/>
            <person name="Tomsovsky M."/>
            <person name="Tulloss R.E."/>
            <person name="Uehling J."/>
            <person name="Grigoriev I.V."/>
            <person name="Vagvolgyi C."/>
            <person name="Papp T."/>
            <person name="Martin F.M."/>
            <person name="Miettinen O."/>
            <person name="Hibbett D.S."/>
            <person name="Nagy L.G."/>
        </authorList>
    </citation>
    <scope>NUCLEOTIDE SEQUENCE [LARGE SCALE GENOMIC DNA]</scope>
    <source>
        <strain evidence="1 2">NL-1719</strain>
    </source>
</reference>
<name>A0ACD3A601_9AGAR</name>
<feature type="non-terminal residue" evidence="1">
    <location>
        <position position="1"/>
    </location>
</feature>
<sequence length="68" mass="7588">TKISCFVDSVSAIRRILDPTLHSAQPHSLRAIRAIRPWLDSDPAHHVSFYWTPSHVGIAGNEEADRLA</sequence>
<accession>A0ACD3A601</accession>
<dbReference type="EMBL" id="ML208697">
    <property type="protein sequence ID" value="TFK61089.1"/>
    <property type="molecule type" value="Genomic_DNA"/>
</dbReference>
<feature type="non-terminal residue" evidence="1">
    <location>
        <position position="68"/>
    </location>
</feature>
<gene>
    <name evidence="1" type="ORF">BDN72DRAFT_735432</name>
</gene>
<keyword evidence="2" id="KW-1185">Reference proteome</keyword>
<evidence type="ECO:0000313" key="1">
    <source>
        <dbReference type="EMBL" id="TFK61089.1"/>
    </source>
</evidence>
<evidence type="ECO:0000313" key="2">
    <source>
        <dbReference type="Proteomes" id="UP000308600"/>
    </source>
</evidence>
<protein>
    <submittedName>
        <fullName evidence="1">Uncharacterized protein</fullName>
    </submittedName>
</protein>
<dbReference type="Proteomes" id="UP000308600">
    <property type="component" value="Unassembled WGS sequence"/>
</dbReference>